<keyword evidence="2" id="KW-1185">Reference proteome</keyword>
<dbReference type="RefSeq" id="WP_173414921.1">
    <property type="nucleotide sequence ID" value="NZ_CP054139.1"/>
</dbReference>
<dbReference type="KEGG" id="mmab:HQ865_10815"/>
<evidence type="ECO:0000313" key="1">
    <source>
        <dbReference type="EMBL" id="QKJ30234.1"/>
    </source>
</evidence>
<organism evidence="1 2">
    <name type="scientific">Mucilaginibacter mali</name>
    <dbReference type="NCBI Taxonomy" id="2740462"/>
    <lineage>
        <taxon>Bacteria</taxon>
        <taxon>Pseudomonadati</taxon>
        <taxon>Bacteroidota</taxon>
        <taxon>Sphingobacteriia</taxon>
        <taxon>Sphingobacteriales</taxon>
        <taxon>Sphingobacteriaceae</taxon>
        <taxon>Mucilaginibacter</taxon>
    </lineage>
</organism>
<evidence type="ECO:0000313" key="2">
    <source>
        <dbReference type="Proteomes" id="UP000505355"/>
    </source>
</evidence>
<accession>A0A7D4TNW1</accession>
<reference evidence="1 2" key="1">
    <citation type="submission" date="2020-05" db="EMBL/GenBank/DDBJ databases">
        <title>Mucilaginibacter mali sp. nov.</title>
        <authorList>
            <person name="Kim H.S."/>
            <person name="Lee K.C."/>
            <person name="Suh M.K."/>
            <person name="Kim J.-S."/>
            <person name="Han K.-I."/>
            <person name="Eom M.K."/>
            <person name="Shin Y.K."/>
            <person name="Lee J.-S."/>
        </authorList>
    </citation>
    <scope>NUCLEOTIDE SEQUENCE [LARGE SCALE GENOMIC DNA]</scope>
    <source>
        <strain evidence="1 2">G2-14</strain>
    </source>
</reference>
<dbReference type="Proteomes" id="UP000505355">
    <property type="component" value="Chromosome"/>
</dbReference>
<protein>
    <submittedName>
        <fullName evidence="1">Uncharacterized protein</fullName>
    </submittedName>
</protein>
<gene>
    <name evidence="1" type="ORF">HQ865_10815</name>
</gene>
<sequence>MKTVLLTAFFSIAATTFAQTGKKKVGYSTLKTFYIDINNDSKTDTIILSSSIPGKTAFNQIAILMSGAKRTFFKAKDQWAEIQPEFLTANKSLVASKNIFIKKTKLHSVIILSGGTDGAGYGGEFSIINIENNNIKMVFDYSSGESAGSISVDVEIPIKLIDLEKNDRLCFVYSEYGEFYKSVNGGQIGTYHPFFVFTVDDDCRYSEALSKTYNEKHYVYVDPKHMGKIEIFYPDDKKLRPRLWKGKGK</sequence>
<name>A0A7D4TNW1_9SPHI</name>
<proteinExistence type="predicted"/>
<dbReference type="AlphaFoldDB" id="A0A7D4TNW1"/>
<dbReference type="EMBL" id="CP054139">
    <property type="protein sequence ID" value="QKJ30234.1"/>
    <property type="molecule type" value="Genomic_DNA"/>
</dbReference>